<reference evidence="1" key="1">
    <citation type="journal article" date="2014" name="Front. Microbiol.">
        <title>High frequency of phylogenetically diverse reductive dehalogenase-homologous genes in deep subseafloor sedimentary metagenomes.</title>
        <authorList>
            <person name="Kawai M."/>
            <person name="Futagami T."/>
            <person name="Toyoda A."/>
            <person name="Takaki Y."/>
            <person name="Nishi S."/>
            <person name="Hori S."/>
            <person name="Arai W."/>
            <person name="Tsubouchi T."/>
            <person name="Morono Y."/>
            <person name="Uchiyama I."/>
            <person name="Ito T."/>
            <person name="Fujiyama A."/>
            <person name="Inagaki F."/>
            <person name="Takami H."/>
        </authorList>
    </citation>
    <scope>NUCLEOTIDE SEQUENCE</scope>
    <source>
        <strain evidence="1">Expedition CK06-06</strain>
    </source>
</reference>
<evidence type="ECO:0000313" key="1">
    <source>
        <dbReference type="EMBL" id="GAI31344.1"/>
    </source>
</evidence>
<dbReference type="EMBL" id="BARV01018180">
    <property type="protein sequence ID" value="GAI31344.1"/>
    <property type="molecule type" value="Genomic_DNA"/>
</dbReference>
<gene>
    <name evidence="1" type="ORF">S06H3_30814</name>
</gene>
<evidence type="ECO:0008006" key="2">
    <source>
        <dbReference type="Google" id="ProtNLM"/>
    </source>
</evidence>
<proteinExistence type="predicted"/>
<accession>X1PKC9</accession>
<dbReference type="AlphaFoldDB" id="X1PKC9"/>
<name>X1PKC9_9ZZZZ</name>
<organism evidence="1">
    <name type="scientific">marine sediment metagenome</name>
    <dbReference type="NCBI Taxonomy" id="412755"/>
    <lineage>
        <taxon>unclassified sequences</taxon>
        <taxon>metagenomes</taxon>
        <taxon>ecological metagenomes</taxon>
    </lineage>
</organism>
<dbReference type="SUPFAM" id="SSF89372">
    <property type="entry name" value="Fucose-specific lectin"/>
    <property type="match status" value="1"/>
</dbReference>
<protein>
    <recommendedName>
        <fullName evidence="2">Sialidase domain-containing protein</fullName>
    </recommendedName>
</protein>
<feature type="non-terminal residue" evidence="1">
    <location>
        <position position="1"/>
    </location>
</feature>
<comment type="caution">
    <text evidence="1">The sequence shown here is derived from an EMBL/GenBank/DDBJ whole genome shotgun (WGS) entry which is preliminary data.</text>
</comment>
<sequence length="250" mass="27868">YGAAHPTHNIINVRYRKKTSTGWQTAEWVTEIFSIYGQYYVSIAMDSQDNVHLAWQGTGWGVNTGKYNIQYRKRTNSGWQTQEAITDESTSRYHPSIAIDSEDNVHLAWAYNGKYRKRTRGGWGIEETIGFTSPTDLSLALTRTDLLVVVAEETIGSVAHLYYSQRQSGSWTTPEAITSDTDDDYAPILLWAKYPVLKGMPSRGFNLAASHGRPESLITSHAGGFSMPVNERAQSTLTPKGGTTIAIRQL</sequence>